<comment type="caution">
    <text evidence="9">The sequence shown here is derived from an EMBL/GenBank/DDBJ whole genome shotgun (WGS) entry which is preliminary data.</text>
</comment>
<dbReference type="GO" id="GO:0009267">
    <property type="term" value="P:cellular response to starvation"/>
    <property type="evidence" value="ECO:0007669"/>
    <property type="project" value="InterPro"/>
</dbReference>
<comment type="subcellular location">
    <subcellularLocation>
        <location evidence="1">Cell membrane</location>
        <topology evidence="1">Multi-pass membrane protein</topology>
    </subcellularLocation>
</comment>
<keyword evidence="4 7" id="KW-0812">Transmembrane</keyword>
<feature type="transmembrane region" description="Helical" evidence="7">
    <location>
        <begin position="213"/>
        <end position="235"/>
    </location>
</feature>
<dbReference type="Pfam" id="PF02554">
    <property type="entry name" value="CstA"/>
    <property type="match status" value="1"/>
</dbReference>
<feature type="transmembrane region" description="Helical" evidence="7">
    <location>
        <begin position="507"/>
        <end position="527"/>
    </location>
</feature>
<reference evidence="9" key="1">
    <citation type="journal article" date="2020" name="mSystems">
        <title>Genome- and Community-Level Interaction Insights into Carbon Utilization and Element Cycling Functions of Hydrothermarchaeota in Hydrothermal Sediment.</title>
        <authorList>
            <person name="Zhou Z."/>
            <person name="Liu Y."/>
            <person name="Xu W."/>
            <person name="Pan J."/>
            <person name="Luo Z.H."/>
            <person name="Li M."/>
        </authorList>
    </citation>
    <scope>NUCLEOTIDE SEQUENCE [LARGE SCALE GENOMIC DNA]</scope>
    <source>
        <strain evidence="9">SpSt-479</strain>
    </source>
</reference>
<feature type="domain" description="CstA N-terminal" evidence="8">
    <location>
        <begin position="2"/>
        <end position="348"/>
    </location>
</feature>
<feature type="transmembrane region" description="Helical" evidence="7">
    <location>
        <begin position="130"/>
        <end position="151"/>
    </location>
</feature>
<dbReference type="AlphaFoldDB" id="A0A7V2ZKR3"/>
<dbReference type="EMBL" id="DSUJ01000008">
    <property type="protein sequence ID" value="HFI91731.1"/>
    <property type="molecule type" value="Genomic_DNA"/>
</dbReference>
<feature type="transmembrane region" description="Helical" evidence="7">
    <location>
        <begin position="185"/>
        <end position="207"/>
    </location>
</feature>
<feature type="transmembrane region" description="Helical" evidence="7">
    <location>
        <begin position="317"/>
        <end position="341"/>
    </location>
</feature>
<dbReference type="InterPro" id="IPR051605">
    <property type="entry name" value="CstA"/>
</dbReference>
<keyword evidence="6 7" id="KW-0472">Membrane</keyword>
<comment type="similarity">
    <text evidence="2">Belongs to the peptide transporter carbon starvation (CstA) (TC 2.A.114) family.</text>
</comment>
<feature type="transmembrane region" description="Helical" evidence="7">
    <location>
        <begin position="6"/>
        <end position="26"/>
    </location>
</feature>
<evidence type="ECO:0000259" key="8">
    <source>
        <dbReference type="Pfam" id="PF02554"/>
    </source>
</evidence>
<evidence type="ECO:0000256" key="7">
    <source>
        <dbReference type="SAM" id="Phobius"/>
    </source>
</evidence>
<dbReference type="GO" id="GO:0005886">
    <property type="term" value="C:plasma membrane"/>
    <property type="evidence" value="ECO:0007669"/>
    <property type="project" value="UniProtKB-SubCell"/>
</dbReference>
<evidence type="ECO:0000256" key="6">
    <source>
        <dbReference type="ARBA" id="ARBA00023136"/>
    </source>
</evidence>
<evidence type="ECO:0000256" key="4">
    <source>
        <dbReference type="ARBA" id="ARBA00022692"/>
    </source>
</evidence>
<feature type="transmembrane region" description="Helical" evidence="7">
    <location>
        <begin position="422"/>
        <end position="442"/>
    </location>
</feature>
<organism evidence="9">
    <name type="scientific">Ignavibacterium album</name>
    <dbReference type="NCBI Taxonomy" id="591197"/>
    <lineage>
        <taxon>Bacteria</taxon>
        <taxon>Pseudomonadati</taxon>
        <taxon>Ignavibacteriota</taxon>
        <taxon>Ignavibacteria</taxon>
        <taxon>Ignavibacteriales</taxon>
        <taxon>Ignavibacteriaceae</taxon>
        <taxon>Ignavibacterium</taxon>
    </lineage>
</organism>
<dbReference type="InterPro" id="IPR003706">
    <property type="entry name" value="CstA_N"/>
</dbReference>
<feature type="transmembrane region" description="Helical" evidence="7">
    <location>
        <begin position="87"/>
        <end position="109"/>
    </location>
</feature>
<accession>A0A7V2ZKR3</accession>
<evidence type="ECO:0000256" key="1">
    <source>
        <dbReference type="ARBA" id="ARBA00004651"/>
    </source>
</evidence>
<gene>
    <name evidence="9" type="ORF">ENS31_09440</name>
</gene>
<evidence type="ECO:0000256" key="5">
    <source>
        <dbReference type="ARBA" id="ARBA00022989"/>
    </source>
</evidence>
<feature type="transmembrane region" description="Helical" evidence="7">
    <location>
        <begin position="277"/>
        <end position="296"/>
    </location>
</feature>
<feature type="transmembrane region" description="Helical" evidence="7">
    <location>
        <begin position="244"/>
        <end position="265"/>
    </location>
</feature>
<evidence type="ECO:0000256" key="2">
    <source>
        <dbReference type="ARBA" id="ARBA00007755"/>
    </source>
</evidence>
<proteinExistence type="inferred from homology"/>
<feature type="transmembrane region" description="Helical" evidence="7">
    <location>
        <begin position="157"/>
        <end position="178"/>
    </location>
</feature>
<sequence length="544" mass="58833">MNGIELVLIAVIMYAVAYKLYGNFLIKRLEVKSSNPTPSHTMNDGVDYCPAKSPVLLGHHFASIAGAGPIVGPVIAAGFGWVPVYLWVLFGAVFIGGVHDFSSIIASVRHQSKSIGFIIQAYIGESGKRLFLLFSWATLILVIAVFTIIVADTFTHIPSSATSSLLFILLAVLFGIAIYQLKVKLWLGTLVGVFLLFMSIVAGNYFPIQASTLFWQLVLFIYIFIASVTPVWILLQPRDYLNSFFLYALMIGGLVGVFFAAPSINIPAFSSFSLDKVGYLFPALFVTVACGAISGFHSLVGSGTTAKQLDKETDAHLVGYGGMLIEGLLAVLSLTAVASMVNKEFIDILVNKGPVPAFSLGVARFLNAIPFLNISVEAGQTFSALAVSAFALTSLDTATRLARFMFQEFFEVKDQPEKKSVFQNRFVATGITVAVGAALTFSGQTMSIWPVFGSANQLLAALALLALTAWIAYLRKGFLFVMIPMIFMFAVTLTSLGMLVITNYNSANYTLSVISLLLFLLAVSLGFKTYNVLLNGKETAKENI</sequence>
<keyword evidence="3" id="KW-1003">Cell membrane</keyword>
<dbReference type="PANTHER" id="PTHR30252">
    <property type="entry name" value="INNER MEMBRANE PEPTIDE TRANSPORTER"/>
    <property type="match status" value="1"/>
</dbReference>
<dbReference type="PANTHER" id="PTHR30252:SF0">
    <property type="entry name" value="PEPTIDE TRANSPORTER CSTA"/>
    <property type="match status" value="1"/>
</dbReference>
<name>A0A7V2ZKR3_9BACT</name>
<evidence type="ECO:0000256" key="3">
    <source>
        <dbReference type="ARBA" id="ARBA00022475"/>
    </source>
</evidence>
<keyword evidence="5 7" id="KW-1133">Transmembrane helix</keyword>
<feature type="transmembrane region" description="Helical" evidence="7">
    <location>
        <begin position="478"/>
        <end position="501"/>
    </location>
</feature>
<feature type="transmembrane region" description="Helical" evidence="7">
    <location>
        <begin position="61"/>
        <end position="81"/>
    </location>
</feature>
<feature type="transmembrane region" description="Helical" evidence="7">
    <location>
        <begin position="448"/>
        <end position="471"/>
    </location>
</feature>
<protein>
    <submittedName>
        <fullName evidence="9">Carbon starvation protein A</fullName>
    </submittedName>
</protein>
<evidence type="ECO:0000313" key="9">
    <source>
        <dbReference type="EMBL" id="HFI91731.1"/>
    </source>
</evidence>